<evidence type="ECO:0000313" key="2">
    <source>
        <dbReference type="Proteomes" id="UP000236291"/>
    </source>
</evidence>
<proteinExistence type="predicted"/>
<reference evidence="1 2" key="2">
    <citation type="journal article" date="2017" name="Front. Plant Sci.">
        <title>Gene Classification and Mining of Molecular Markers Useful in Red Clover (Trifolium pratense) Breeding.</title>
        <authorList>
            <person name="Istvanek J."/>
            <person name="Dluhosova J."/>
            <person name="Dluhos P."/>
            <person name="Patkova L."/>
            <person name="Nedelnik J."/>
            <person name="Repkova J."/>
        </authorList>
    </citation>
    <scope>NUCLEOTIDE SEQUENCE [LARGE SCALE GENOMIC DNA]</scope>
    <source>
        <strain evidence="2">cv. Tatra</strain>
        <tissue evidence="1">Young leaves</tissue>
    </source>
</reference>
<dbReference type="EMBL" id="ASHM01044709">
    <property type="protein sequence ID" value="PNX83690.1"/>
    <property type="molecule type" value="Genomic_DNA"/>
</dbReference>
<protein>
    <submittedName>
        <fullName evidence="1">Uncharacterized protein</fullName>
    </submittedName>
</protein>
<dbReference type="Proteomes" id="UP000236291">
    <property type="component" value="Unassembled WGS sequence"/>
</dbReference>
<gene>
    <name evidence="1" type="ORF">L195_g039734</name>
</gene>
<evidence type="ECO:0000313" key="1">
    <source>
        <dbReference type="EMBL" id="PNX83690.1"/>
    </source>
</evidence>
<organism evidence="1 2">
    <name type="scientific">Trifolium pratense</name>
    <name type="common">Red clover</name>
    <dbReference type="NCBI Taxonomy" id="57577"/>
    <lineage>
        <taxon>Eukaryota</taxon>
        <taxon>Viridiplantae</taxon>
        <taxon>Streptophyta</taxon>
        <taxon>Embryophyta</taxon>
        <taxon>Tracheophyta</taxon>
        <taxon>Spermatophyta</taxon>
        <taxon>Magnoliopsida</taxon>
        <taxon>eudicotyledons</taxon>
        <taxon>Gunneridae</taxon>
        <taxon>Pentapetalae</taxon>
        <taxon>rosids</taxon>
        <taxon>fabids</taxon>
        <taxon>Fabales</taxon>
        <taxon>Fabaceae</taxon>
        <taxon>Papilionoideae</taxon>
        <taxon>50 kb inversion clade</taxon>
        <taxon>NPAAA clade</taxon>
        <taxon>Hologalegina</taxon>
        <taxon>IRL clade</taxon>
        <taxon>Trifolieae</taxon>
        <taxon>Trifolium</taxon>
    </lineage>
</organism>
<dbReference type="AlphaFoldDB" id="A0A2K3LYT4"/>
<accession>A0A2K3LYT4</accession>
<comment type="caution">
    <text evidence="1">The sequence shown here is derived from an EMBL/GenBank/DDBJ whole genome shotgun (WGS) entry which is preliminary data.</text>
</comment>
<sequence>MFVGCDEARKTEDRPWRRRKRHEIREGSVTAAVRMRVREEQVKTLENTMRMSLYAVVLL</sequence>
<reference evidence="1 2" key="1">
    <citation type="journal article" date="2014" name="Am. J. Bot.">
        <title>Genome assembly and annotation for red clover (Trifolium pratense; Fabaceae).</title>
        <authorList>
            <person name="Istvanek J."/>
            <person name="Jaros M."/>
            <person name="Krenek A."/>
            <person name="Repkova J."/>
        </authorList>
    </citation>
    <scope>NUCLEOTIDE SEQUENCE [LARGE SCALE GENOMIC DNA]</scope>
    <source>
        <strain evidence="2">cv. Tatra</strain>
        <tissue evidence="1">Young leaves</tissue>
    </source>
</reference>
<name>A0A2K3LYT4_TRIPR</name>